<dbReference type="SUPFAM" id="SSF82153">
    <property type="entry name" value="FAS1 domain"/>
    <property type="match status" value="2"/>
</dbReference>
<dbReference type="InterPro" id="IPR000782">
    <property type="entry name" value="FAS1_domain"/>
</dbReference>
<protein>
    <recommendedName>
        <fullName evidence="3">FAS1 domain-containing protein</fullName>
    </recommendedName>
</protein>
<feature type="chain" id="PRO_5042291259" description="FAS1 domain-containing protein" evidence="2">
    <location>
        <begin position="19"/>
        <end position="538"/>
    </location>
</feature>
<dbReference type="InterPro" id="IPR036378">
    <property type="entry name" value="FAS1_dom_sf"/>
</dbReference>
<proteinExistence type="predicted"/>
<feature type="compositionally biased region" description="Basic and acidic residues" evidence="1">
    <location>
        <begin position="526"/>
        <end position="538"/>
    </location>
</feature>
<feature type="compositionally biased region" description="Basic and acidic residues" evidence="1">
    <location>
        <begin position="32"/>
        <end position="43"/>
    </location>
</feature>
<feature type="domain" description="FAS1" evidence="3">
    <location>
        <begin position="316"/>
        <end position="448"/>
    </location>
</feature>
<comment type="caution">
    <text evidence="4">The sequence shown here is derived from an EMBL/GenBank/DDBJ whole genome shotgun (WGS) entry which is preliminary data.</text>
</comment>
<evidence type="ECO:0000256" key="1">
    <source>
        <dbReference type="SAM" id="MobiDB-lite"/>
    </source>
</evidence>
<feature type="compositionally biased region" description="Acidic residues" evidence="1">
    <location>
        <begin position="505"/>
        <end position="514"/>
    </location>
</feature>
<organism evidence="4 5">
    <name type="scientific">Cylindrotheca closterium</name>
    <dbReference type="NCBI Taxonomy" id="2856"/>
    <lineage>
        <taxon>Eukaryota</taxon>
        <taxon>Sar</taxon>
        <taxon>Stramenopiles</taxon>
        <taxon>Ochrophyta</taxon>
        <taxon>Bacillariophyta</taxon>
        <taxon>Bacillariophyceae</taxon>
        <taxon>Bacillariophycidae</taxon>
        <taxon>Bacillariales</taxon>
        <taxon>Bacillariaceae</taxon>
        <taxon>Cylindrotheca</taxon>
    </lineage>
</organism>
<accession>A0AAD2CSX2</accession>
<keyword evidence="2" id="KW-0732">Signal</keyword>
<feature type="domain" description="FAS1" evidence="3">
    <location>
        <begin position="160"/>
        <end position="287"/>
    </location>
</feature>
<dbReference type="GO" id="GO:0005615">
    <property type="term" value="C:extracellular space"/>
    <property type="evidence" value="ECO:0007669"/>
    <property type="project" value="TreeGrafter"/>
</dbReference>
<dbReference type="SMART" id="SM00554">
    <property type="entry name" value="FAS1"/>
    <property type="match status" value="2"/>
</dbReference>
<feature type="signal peptide" evidence="2">
    <location>
        <begin position="1"/>
        <end position="18"/>
    </location>
</feature>
<name>A0AAD2CSX2_9STRA</name>
<gene>
    <name evidence="4" type="ORF">CYCCA115_LOCUS8629</name>
</gene>
<dbReference type="InterPro" id="IPR050904">
    <property type="entry name" value="Adhesion/Biosynth-related"/>
</dbReference>
<dbReference type="Gene3D" id="2.30.180.10">
    <property type="entry name" value="FAS1 domain"/>
    <property type="match status" value="2"/>
</dbReference>
<keyword evidence="5" id="KW-1185">Reference proteome</keyword>
<dbReference type="PANTHER" id="PTHR10900:SF77">
    <property type="entry name" value="FI19380P1"/>
    <property type="match status" value="1"/>
</dbReference>
<feature type="region of interest" description="Disordered" evidence="1">
    <location>
        <begin position="458"/>
        <end position="538"/>
    </location>
</feature>
<sequence length="538" mass="57893">MKLLIPLFLFSNIALVAADLGRTEPPRPTPRPTEHDKFNRDGTEAPDFIVVPTDAPVWPPTPPPVRNPPPTRPPTPRPSPRPSPRPTPFPTLRPTPSPTNRPTPSPTNRPTPQPTPRPTERPVTPDRDDEPGEPIVFPPPTPNPTPAPTPQPTTARPTLPQNIFEIAEGNSCPHETLLNVIDTTPGVKTFLISSFPVTIFGPTNSAFASAGDVDDATLGNLLAGHVVPGVLTTADIIANECVEVMSLAGEQLRIRYANAQIEINDAVVTCDDAIGPGGNILGVDRVILPGTFRPCRNGYVEQAFQFGIPDPETMPFGSMYDAAWRRGGYGLLLSSITRSTGVMDAIARHYPVTIFAPNDEAFNAMFDMLVMTDMRDIGSIFSAHVVKGIYTLRDFAEAGCMELDTVGGTKIRVLVENLMVKVNDGLLTTPDMVGNGADGIIQGIDTFLLEGSFTPCPGSSGNTMAGSAIIDPPAQRDDTSAIPPPLVFDPPAPEETETVVPPTAEENEEDEDDDKDKKSKSKKSKKDSDDRRLRGGYD</sequence>
<reference evidence="4" key="1">
    <citation type="submission" date="2023-08" db="EMBL/GenBank/DDBJ databases">
        <authorList>
            <person name="Audoor S."/>
            <person name="Bilcke G."/>
        </authorList>
    </citation>
    <scope>NUCLEOTIDE SEQUENCE</scope>
</reference>
<evidence type="ECO:0000313" key="5">
    <source>
        <dbReference type="Proteomes" id="UP001295423"/>
    </source>
</evidence>
<evidence type="ECO:0000259" key="3">
    <source>
        <dbReference type="PROSITE" id="PS50213"/>
    </source>
</evidence>
<feature type="compositionally biased region" description="Pro residues" evidence="1">
    <location>
        <begin position="136"/>
        <end position="151"/>
    </location>
</feature>
<dbReference type="Proteomes" id="UP001295423">
    <property type="component" value="Unassembled WGS sequence"/>
</dbReference>
<evidence type="ECO:0000256" key="2">
    <source>
        <dbReference type="SAM" id="SignalP"/>
    </source>
</evidence>
<feature type="region of interest" description="Disordered" evidence="1">
    <location>
        <begin position="21"/>
        <end position="157"/>
    </location>
</feature>
<feature type="compositionally biased region" description="Pro residues" evidence="1">
    <location>
        <begin position="57"/>
        <end position="117"/>
    </location>
</feature>
<evidence type="ECO:0000313" key="4">
    <source>
        <dbReference type="EMBL" id="CAJ1943851.1"/>
    </source>
</evidence>
<dbReference type="Pfam" id="PF02469">
    <property type="entry name" value="Fasciclin"/>
    <property type="match status" value="2"/>
</dbReference>
<feature type="compositionally biased region" description="Pro residues" evidence="1">
    <location>
        <begin position="482"/>
        <end position="491"/>
    </location>
</feature>
<dbReference type="AlphaFoldDB" id="A0AAD2CSX2"/>
<dbReference type="PROSITE" id="PS50213">
    <property type="entry name" value="FAS1"/>
    <property type="match status" value="2"/>
</dbReference>
<dbReference type="EMBL" id="CAKOGP040001147">
    <property type="protein sequence ID" value="CAJ1943851.1"/>
    <property type="molecule type" value="Genomic_DNA"/>
</dbReference>
<dbReference type="PANTHER" id="PTHR10900">
    <property type="entry name" value="PERIOSTIN-RELATED"/>
    <property type="match status" value="1"/>
</dbReference>